<dbReference type="PRINTS" id="PR00069">
    <property type="entry name" value="ALDKETRDTASE"/>
</dbReference>
<keyword evidence="4" id="KW-1133">Transmembrane helix</keyword>
<dbReference type="Pfam" id="PF00248">
    <property type="entry name" value="Aldo_ket_red"/>
    <property type="match status" value="1"/>
</dbReference>
<keyword evidence="3" id="KW-0560">Oxidoreductase</keyword>
<keyword evidence="2" id="KW-0521">NADP</keyword>
<sequence length="181" mass="18722">MEKVKADGKAKSIGVSNFEIPDLQILLASAKVKPVANQILFHPYVAARQAPLIAYSTLNGIATEAYSTLIPLTSQPGGPVDAPVNKIAARLNAKPEQVILAWAKAKGTIVVTSSTKKDRLEGYLDAGDLVLTTEDIASIDAAGAVGAKRLTAKTFVKRAAAVALVGAAALGVCAYLGIDVL</sequence>
<evidence type="ECO:0000256" key="2">
    <source>
        <dbReference type="ARBA" id="ARBA00022857"/>
    </source>
</evidence>
<evidence type="ECO:0000313" key="7">
    <source>
        <dbReference type="Proteomes" id="UP000309038"/>
    </source>
</evidence>
<protein>
    <recommendedName>
        <fullName evidence="5">NADP-dependent oxidoreductase domain-containing protein</fullName>
    </recommendedName>
</protein>
<organism evidence="6 7">
    <name type="scientific">Hermanssonia centrifuga</name>
    <dbReference type="NCBI Taxonomy" id="98765"/>
    <lineage>
        <taxon>Eukaryota</taxon>
        <taxon>Fungi</taxon>
        <taxon>Dikarya</taxon>
        <taxon>Basidiomycota</taxon>
        <taxon>Agaricomycotina</taxon>
        <taxon>Agaricomycetes</taxon>
        <taxon>Polyporales</taxon>
        <taxon>Meruliaceae</taxon>
        <taxon>Hermanssonia</taxon>
    </lineage>
</organism>
<dbReference type="InterPro" id="IPR023210">
    <property type="entry name" value="NADP_OxRdtase_dom"/>
</dbReference>
<feature type="domain" description="NADP-dependent oxidoreductase" evidence="5">
    <location>
        <begin position="1"/>
        <end position="142"/>
    </location>
</feature>
<evidence type="ECO:0000256" key="1">
    <source>
        <dbReference type="ARBA" id="ARBA00007905"/>
    </source>
</evidence>
<accession>A0A4S4KBD9</accession>
<dbReference type="SUPFAM" id="SSF51430">
    <property type="entry name" value="NAD(P)-linked oxidoreductase"/>
    <property type="match status" value="1"/>
</dbReference>
<dbReference type="Gene3D" id="3.20.20.100">
    <property type="entry name" value="NADP-dependent oxidoreductase domain"/>
    <property type="match status" value="1"/>
</dbReference>
<feature type="transmembrane region" description="Helical" evidence="4">
    <location>
        <begin position="159"/>
        <end position="178"/>
    </location>
</feature>
<comment type="similarity">
    <text evidence="1">Belongs to the aldo/keto reductase family.</text>
</comment>
<proteinExistence type="inferred from homology"/>
<reference evidence="6 7" key="1">
    <citation type="submission" date="2019-02" db="EMBL/GenBank/DDBJ databases">
        <title>Genome sequencing of the rare red list fungi Phlebia centrifuga.</title>
        <authorList>
            <person name="Buettner E."/>
            <person name="Kellner H."/>
        </authorList>
    </citation>
    <scope>NUCLEOTIDE SEQUENCE [LARGE SCALE GENOMIC DNA]</scope>
    <source>
        <strain evidence="6 7">DSM 108282</strain>
    </source>
</reference>
<keyword evidence="4" id="KW-0812">Transmembrane</keyword>
<gene>
    <name evidence="6" type="ORF">EW026_g6413</name>
</gene>
<evidence type="ECO:0000259" key="5">
    <source>
        <dbReference type="Pfam" id="PF00248"/>
    </source>
</evidence>
<evidence type="ECO:0000256" key="4">
    <source>
        <dbReference type="SAM" id="Phobius"/>
    </source>
</evidence>
<dbReference type="InterPro" id="IPR020471">
    <property type="entry name" value="AKR"/>
</dbReference>
<dbReference type="GO" id="GO:0016616">
    <property type="term" value="F:oxidoreductase activity, acting on the CH-OH group of donors, NAD or NADP as acceptor"/>
    <property type="evidence" value="ECO:0007669"/>
    <property type="project" value="UniProtKB-ARBA"/>
</dbReference>
<dbReference type="AlphaFoldDB" id="A0A4S4KBD9"/>
<dbReference type="PANTHER" id="PTHR43827:SF3">
    <property type="entry name" value="NADP-DEPENDENT OXIDOREDUCTASE DOMAIN-CONTAINING PROTEIN"/>
    <property type="match status" value="1"/>
</dbReference>
<keyword evidence="7" id="KW-1185">Reference proteome</keyword>
<evidence type="ECO:0000256" key="3">
    <source>
        <dbReference type="ARBA" id="ARBA00023002"/>
    </source>
</evidence>
<dbReference type="InterPro" id="IPR018170">
    <property type="entry name" value="Aldo/ket_reductase_CS"/>
</dbReference>
<keyword evidence="4" id="KW-0472">Membrane</keyword>
<name>A0A4S4KBD9_9APHY</name>
<dbReference type="PROSITE" id="PS00062">
    <property type="entry name" value="ALDOKETO_REDUCTASE_2"/>
    <property type="match status" value="1"/>
</dbReference>
<comment type="caution">
    <text evidence="6">The sequence shown here is derived from an EMBL/GenBank/DDBJ whole genome shotgun (WGS) entry which is preliminary data.</text>
</comment>
<dbReference type="Proteomes" id="UP000309038">
    <property type="component" value="Unassembled WGS sequence"/>
</dbReference>
<evidence type="ECO:0000313" key="6">
    <source>
        <dbReference type="EMBL" id="THG95193.1"/>
    </source>
</evidence>
<dbReference type="EMBL" id="SGPJ01000348">
    <property type="protein sequence ID" value="THG95193.1"/>
    <property type="molecule type" value="Genomic_DNA"/>
</dbReference>
<dbReference type="InterPro" id="IPR036812">
    <property type="entry name" value="NAD(P)_OxRdtase_dom_sf"/>
</dbReference>
<dbReference type="PANTHER" id="PTHR43827">
    <property type="entry name" value="2,5-DIKETO-D-GLUCONIC ACID REDUCTASE"/>
    <property type="match status" value="1"/>
</dbReference>